<dbReference type="InterPro" id="IPR017555">
    <property type="entry name" value="TriPribosyl-deP-CoA_syn"/>
</dbReference>
<evidence type="ECO:0000256" key="3">
    <source>
        <dbReference type="ARBA" id="ARBA00022679"/>
    </source>
</evidence>
<keyword evidence="4" id="KW-0547">Nucleotide-binding</keyword>
<dbReference type="PANTHER" id="PTHR30201">
    <property type="entry name" value="TRIPHOSPHORIBOSYL-DEPHOSPHO-COA SYNTHASE"/>
    <property type="match status" value="1"/>
</dbReference>
<evidence type="ECO:0000256" key="2">
    <source>
        <dbReference type="ARBA" id="ARBA00012074"/>
    </source>
</evidence>
<dbReference type="EMBL" id="BAWO01000049">
    <property type="protein sequence ID" value="GAJ40694.1"/>
    <property type="molecule type" value="Genomic_DNA"/>
</dbReference>
<dbReference type="InterPro" id="IPR002736">
    <property type="entry name" value="CitG"/>
</dbReference>
<keyword evidence="5" id="KW-0067">ATP-binding</keyword>
<name>A0A023DHB5_9BACL</name>
<dbReference type="OrthoDB" id="114886at2"/>
<keyword evidence="3" id="KW-0808">Transferase</keyword>
<dbReference type="Gene3D" id="1.10.4200.10">
    <property type="entry name" value="Triphosphoribosyl-dephospho-CoA protein"/>
    <property type="match status" value="2"/>
</dbReference>
<evidence type="ECO:0000256" key="4">
    <source>
        <dbReference type="ARBA" id="ARBA00022741"/>
    </source>
</evidence>
<accession>A0A023DHB5</accession>
<evidence type="ECO:0000313" key="7">
    <source>
        <dbReference type="Proteomes" id="UP000023561"/>
    </source>
</evidence>
<proteinExistence type="inferred from homology"/>
<dbReference type="EC" id="2.4.2.52" evidence="2"/>
<dbReference type="GO" id="GO:0005524">
    <property type="term" value="F:ATP binding"/>
    <property type="evidence" value="ECO:0007669"/>
    <property type="project" value="UniProtKB-KW"/>
</dbReference>
<comment type="caution">
    <text evidence="6">The sequence shown here is derived from an EMBL/GenBank/DDBJ whole genome shotgun (WGS) entry which is preliminary data.</text>
</comment>
<keyword evidence="7" id="KW-1185">Reference proteome</keyword>
<dbReference type="HAMAP" id="MF_01883">
    <property type="entry name" value="MdcB"/>
    <property type="match status" value="1"/>
</dbReference>
<organism evidence="6 7">
    <name type="scientific">Parageobacillus caldoxylosilyticus NBRC 107762</name>
    <dbReference type="NCBI Taxonomy" id="1220594"/>
    <lineage>
        <taxon>Bacteria</taxon>
        <taxon>Bacillati</taxon>
        <taxon>Bacillota</taxon>
        <taxon>Bacilli</taxon>
        <taxon>Bacillales</taxon>
        <taxon>Anoxybacillaceae</taxon>
        <taxon>Saccharococcus</taxon>
    </lineage>
</organism>
<dbReference type="GO" id="GO:0046917">
    <property type="term" value="F:triphosphoribosyl-dephospho-CoA synthase activity"/>
    <property type="evidence" value="ECO:0007669"/>
    <property type="project" value="UniProtKB-EC"/>
</dbReference>
<evidence type="ECO:0000256" key="5">
    <source>
        <dbReference type="ARBA" id="ARBA00022840"/>
    </source>
</evidence>
<dbReference type="Proteomes" id="UP000023561">
    <property type="component" value="Unassembled WGS sequence"/>
</dbReference>
<dbReference type="GO" id="GO:0051191">
    <property type="term" value="P:prosthetic group biosynthetic process"/>
    <property type="evidence" value="ECO:0007669"/>
    <property type="project" value="TreeGrafter"/>
</dbReference>
<comment type="catalytic activity">
    <reaction evidence="1">
        <text>3'-dephospho-CoA + ATP = 2'-(5''-triphospho-alpha-D-ribosyl)-3'-dephospho-CoA + adenine</text>
        <dbReference type="Rhea" id="RHEA:15117"/>
        <dbReference type="ChEBI" id="CHEBI:16708"/>
        <dbReference type="ChEBI" id="CHEBI:30616"/>
        <dbReference type="ChEBI" id="CHEBI:57328"/>
        <dbReference type="ChEBI" id="CHEBI:61378"/>
        <dbReference type="EC" id="2.4.2.52"/>
    </reaction>
</comment>
<reference evidence="6 7" key="1">
    <citation type="submission" date="2014-04" db="EMBL/GenBank/DDBJ databases">
        <title>Whole genome shotgun sequence of Geobacillus caldoxylosilyticus NBRC 107762.</title>
        <authorList>
            <person name="Hosoyama A."/>
            <person name="Hosoyama Y."/>
            <person name="Katano-Makiyama Y."/>
            <person name="Tsuchikane K."/>
            <person name="Ohji S."/>
            <person name="Ichikawa N."/>
            <person name="Yamazoe A."/>
            <person name="Fujita N."/>
        </authorList>
    </citation>
    <scope>NUCLEOTIDE SEQUENCE [LARGE SCALE GENOMIC DNA]</scope>
    <source>
        <strain evidence="6 7">NBRC 107762</strain>
    </source>
</reference>
<evidence type="ECO:0000256" key="1">
    <source>
        <dbReference type="ARBA" id="ARBA00001210"/>
    </source>
</evidence>
<gene>
    <name evidence="6" type="primary">mdcB</name>
    <name evidence="6" type="ORF">GCA01S_049_00100</name>
</gene>
<evidence type="ECO:0000313" key="6">
    <source>
        <dbReference type="EMBL" id="GAJ40694.1"/>
    </source>
</evidence>
<dbReference type="RefSeq" id="WP_042410612.1">
    <property type="nucleotide sequence ID" value="NZ_BAWO01000049.1"/>
</dbReference>
<protein>
    <recommendedName>
        <fullName evidence="2">triphosphoribosyl-dephospho-CoA synthase</fullName>
        <ecNumber evidence="2">2.4.2.52</ecNumber>
    </recommendedName>
</protein>
<dbReference type="AlphaFoldDB" id="A0A023DHB5"/>
<dbReference type="NCBIfam" id="NF002315">
    <property type="entry name" value="PRK01237.1"/>
    <property type="match status" value="1"/>
</dbReference>
<dbReference type="NCBIfam" id="TIGR03132">
    <property type="entry name" value="malonate_mdcB"/>
    <property type="match status" value="1"/>
</dbReference>
<sequence length="291" mass="31439">MIWNDAIQCSHYLSQLAVAALIEEAELTPKPGLVDQQNSGAHTDLTLEMMIRSAQALQTTFANIAYIAFQREPSQQLREEIAKIGRCGEKVMFETTGGINTHKGAIWALGLLVASAAMHKPGTPSKEIASTAGRIASYPDRYAPQQMSNGLKVQQRYGVPGARGEAQHGFPHVIHIALPTLHKARQNNIPETLARIDALISLIAYLDDTCILHRGGMEALITAKKLAKAIISVGGVSTSEGWNGLLQLDQELLTRNASPGGSADLLAAALFLDRLYQETANQSNKCVTMTM</sequence>
<dbReference type="Pfam" id="PF01874">
    <property type="entry name" value="CitG"/>
    <property type="match status" value="1"/>
</dbReference>
<dbReference type="PANTHER" id="PTHR30201:SF2">
    <property type="entry name" value="2-(5''-TRIPHOSPHORIBOSYL)-3'-DEPHOSPHOCOENZYME-A SYNTHASE"/>
    <property type="match status" value="1"/>
</dbReference>
<dbReference type="GeneID" id="301194589"/>